<evidence type="ECO:0000256" key="4">
    <source>
        <dbReference type="ARBA" id="ARBA00023163"/>
    </source>
</evidence>
<dbReference type="PANTHER" id="PTHR30146:SF148">
    <property type="entry name" value="HTH-TYPE TRANSCRIPTIONAL REPRESSOR PURR-RELATED"/>
    <property type="match status" value="1"/>
</dbReference>
<dbReference type="InterPro" id="IPR010982">
    <property type="entry name" value="Lambda_DNA-bd_dom_sf"/>
</dbReference>
<dbReference type="PATRIC" id="fig|1036673.3.peg.1796"/>
<evidence type="ECO:0000256" key="2">
    <source>
        <dbReference type="ARBA" id="ARBA00023015"/>
    </source>
</evidence>
<dbReference type="PROSITE" id="PS50932">
    <property type="entry name" value="HTH_LACI_2"/>
    <property type="match status" value="1"/>
</dbReference>
<dbReference type="Gene3D" id="3.40.50.2300">
    <property type="match status" value="2"/>
</dbReference>
<dbReference type="Pfam" id="PF13377">
    <property type="entry name" value="Peripla_BP_3"/>
    <property type="match status" value="1"/>
</dbReference>
<proteinExistence type="predicted"/>
<keyword evidence="1" id="KW-0678">Repressor</keyword>
<organism evidence="6 7">
    <name type="scientific">Paenibacillus mucilaginosus (strain KNP414)</name>
    <dbReference type="NCBI Taxonomy" id="1036673"/>
    <lineage>
        <taxon>Bacteria</taxon>
        <taxon>Bacillati</taxon>
        <taxon>Bacillota</taxon>
        <taxon>Bacilli</taxon>
        <taxon>Bacillales</taxon>
        <taxon>Paenibacillaceae</taxon>
        <taxon>Paenibacillus</taxon>
    </lineage>
</organism>
<reference evidence="7" key="1">
    <citation type="submission" date="2011-06" db="EMBL/GenBank/DDBJ databases">
        <title>Complete genome sequence of Paenibacillus mucilaginosus KNP414.</title>
        <authorList>
            <person name="Wang J."/>
            <person name="Hu S."/>
            <person name="Hu X."/>
            <person name="Zhang B."/>
            <person name="Dong D."/>
            <person name="Zhang S."/>
            <person name="Zhao K."/>
            <person name="Wu D."/>
        </authorList>
    </citation>
    <scope>NUCLEOTIDE SEQUENCE [LARGE SCALE GENOMIC DNA]</scope>
    <source>
        <strain evidence="7">KNP414</strain>
    </source>
</reference>
<gene>
    <name evidence="6" type="ordered locus">KNP414_02009</name>
</gene>
<reference evidence="6 7" key="2">
    <citation type="journal article" date="2013" name="Genome Announc.">
        <title>Genome Sequence of Growth-Improving Paenibacillus mucilaginosus Strain KNP414.</title>
        <authorList>
            <person name="Lu J.J."/>
            <person name="Wang J.F."/>
            <person name="Hu X.F."/>
        </authorList>
    </citation>
    <scope>NUCLEOTIDE SEQUENCE [LARGE SCALE GENOMIC DNA]</scope>
    <source>
        <strain evidence="6 7">KNP414</strain>
    </source>
</reference>
<dbReference type="SMART" id="SM00354">
    <property type="entry name" value="HTH_LACI"/>
    <property type="match status" value="1"/>
</dbReference>
<dbReference type="CDD" id="cd06267">
    <property type="entry name" value="PBP1_LacI_sugar_binding-like"/>
    <property type="match status" value="1"/>
</dbReference>
<dbReference type="HOGENOM" id="CLU_037628_6_1_9"/>
<dbReference type="Gene3D" id="1.10.260.40">
    <property type="entry name" value="lambda repressor-like DNA-binding domains"/>
    <property type="match status" value="1"/>
</dbReference>
<dbReference type="InterPro" id="IPR046335">
    <property type="entry name" value="LacI/GalR-like_sensor"/>
</dbReference>
<dbReference type="GO" id="GO:0003700">
    <property type="term" value="F:DNA-binding transcription factor activity"/>
    <property type="evidence" value="ECO:0007669"/>
    <property type="project" value="TreeGrafter"/>
</dbReference>
<dbReference type="Pfam" id="PF00356">
    <property type="entry name" value="LacI"/>
    <property type="match status" value="1"/>
</dbReference>
<dbReference type="InterPro" id="IPR028082">
    <property type="entry name" value="Peripla_BP_I"/>
</dbReference>
<evidence type="ECO:0000256" key="3">
    <source>
        <dbReference type="ARBA" id="ARBA00023125"/>
    </source>
</evidence>
<protein>
    <submittedName>
        <fullName evidence="6">Transcriptional regulator, LacI family</fullName>
    </submittedName>
</protein>
<dbReference type="EMBL" id="CP002869">
    <property type="protein sequence ID" value="AEI40570.1"/>
    <property type="molecule type" value="Genomic_DNA"/>
</dbReference>
<evidence type="ECO:0000259" key="5">
    <source>
        <dbReference type="PROSITE" id="PS50932"/>
    </source>
</evidence>
<dbReference type="PANTHER" id="PTHR30146">
    <property type="entry name" value="LACI-RELATED TRANSCRIPTIONAL REPRESSOR"/>
    <property type="match status" value="1"/>
</dbReference>
<evidence type="ECO:0000313" key="6">
    <source>
        <dbReference type="EMBL" id="AEI40570.1"/>
    </source>
</evidence>
<dbReference type="AlphaFoldDB" id="F8FRL3"/>
<dbReference type="KEGG" id="pms:KNP414_02009"/>
<keyword evidence="4" id="KW-0804">Transcription</keyword>
<keyword evidence="2" id="KW-0805">Transcription regulation</keyword>
<sequence length="316" mass="35564">MSHVINNTRYVSDEVKKKVNDAMQELNYLPNPAARSLRRQRSNIIGLIVPIKNNDSTQQYFMSIASGIESVLKKHGYHLLLSNSMENAEEELERIKVFNSQHIEGLIIAPTSRLGEGLEQSPFGSYPVVYIDRKPPRFESDCVVVDGFSSSCAGVKLLIDRGHKRIGFLSGGLEISSTRSRFEAYEQALRDHGLPFDEALIRKSYDTSWKAGCQLTAELVERQGITALFAANNTLCLGATSYLRERNIRIPEDFGLLCYDDYEWTEVMTPSLTVIRQPTFGIGEKAAELLLQRISSPKKKSQEYLLPGELIRRGSI</sequence>
<dbReference type="GO" id="GO:0000976">
    <property type="term" value="F:transcription cis-regulatory region binding"/>
    <property type="evidence" value="ECO:0007669"/>
    <property type="project" value="TreeGrafter"/>
</dbReference>
<keyword evidence="3" id="KW-0238">DNA-binding</keyword>
<feature type="domain" description="HTH lacI-type" evidence="5">
    <location>
        <begin position="1"/>
        <end position="39"/>
    </location>
</feature>
<dbReference type="Proteomes" id="UP000006620">
    <property type="component" value="Chromosome"/>
</dbReference>
<dbReference type="SUPFAM" id="SSF47413">
    <property type="entry name" value="lambda repressor-like DNA-binding domains"/>
    <property type="match status" value="1"/>
</dbReference>
<dbReference type="InterPro" id="IPR000843">
    <property type="entry name" value="HTH_LacI"/>
</dbReference>
<dbReference type="CDD" id="cd01392">
    <property type="entry name" value="HTH_LacI"/>
    <property type="match status" value="1"/>
</dbReference>
<evidence type="ECO:0000256" key="1">
    <source>
        <dbReference type="ARBA" id="ARBA00022491"/>
    </source>
</evidence>
<evidence type="ECO:0000313" key="7">
    <source>
        <dbReference type="Proteomes" id="UP000006620"/>
    </source>
</evidence>
<name>F8FRL3_PAEMK</name>
<dbReference type="SUPFAM" id="SSF53822">
    <property type="entry name" value="Periplasmic binding protein-like I"/>
    <property type="match status" value="1"/>
</dbReference>
<accession>F8FRL3</accession>